<keyword evidence="2" id="KW-1185">Reference proteome</keyword>
<protein>
    <submittedName>
        <fullName evidence="3 4">Candidate secreted effector</fullName>
    </submittedName>
</protein>
<accession>A0A914NKP7</accession>
<reference evidence="3 4" key="1">
    <citation type="submission" date="2022-11" db="UniProtKB">
        <authorList>
            <consortium name="WormBaseParasite"/>
        </authorList>
    </citation>
    <scope>IDENTIFICATION</scope>
</reference>
<evidence type="ECO:0000313" key="4">
    <source>
        <dbReference type="WBParaSite" id="Minc3s10736g44316"/>
    </source>
</evidence>
<dbReference type="AlphaFoldDB" id="A0A914NKP7"/>
<dbReference type="WBParaSite" id="Minc3s10736g44316">
    <property type="protein sequence ID" value="Minc3s10736g44316"/>
    <property type="gene ID" value="Minc3s10736g44316"/>
</dbReference>
<organism evidence="2 3">
    <name type="scientific">Meloidogyne incognita</name>
    <name type="common">Southern root-knot nematode worm</name>
    <name type="synonym">Oxyuris incognita</name>
    <dbReference type="NCBI Taxonomy" id="6306"/>
    <lineage>
        <taxon>Eukaryota</taxon>
        <taxon>Metazoa</taxon>
        <taxon>Ecdysozoa</taxon>
        <taxon>Nematoda</taxon>
        <taxon>Chromadorea</taxon>
        <taxon>Rhabditida</taxon>
        <taxon>Tylenchina</taxon>
        <taxon>Tylenchomorpha</taxon>
        <taxon>Tylenchoidea</taxon>
        <taxon>Meloidogynidae</taxon>
        <taxon>Meloidogyninae</taxon>
        <taxon>Meloidogyne</taxon>
        <taxon>Meloidogyne incognita group</taxon>
    </lineage>
</organism>
<proteinExistence type="predicted"/>
<name>A0A914NKP7_MELIC</name>
<dbReference type="Proteomes" id="UP000887563">
    <property type="component" value="Unplaced"/>
</dbReference>
<dbReference type="WBParaSite" id="Minc3s07434g41124">
    <property type="protein sequence ID" value="Minc3s07434g41124"/>
    <property type="gene ID" value="Minc3s07434g41124"/>
</dbReference>
<feature type="compositionally biased region" description="Polar residues" evidence="1">
    <location>
        <begin position="7"/>
        <end position="35"/>
    </location>
</feature>
<evidence type="ECO:0000256" key="1">
    <source>
        <dbReference type="SAM" id="MobiDB-lite"/>
    </source>
</evidence>
<sequence>MKLKISSIKSRSTGSPSENPIEISNSERSANQKNQVPPYRKSKMRQKNQPKNSQIK</sequence>
<evidence type="ECO:0000313" key="2">
    <source>
        <dbReference type="Proteomes" id="UP000887563"/>
    </source>
</evidence>
<feature type="region of interest" description="Disordered" evidence="1">
    <location>
        <begin position="1"/>
        <end position="56"/>
    </location>
</feature>
<evidence type="ECO:0000313" key="3">
    <source>
        <dbReference type="WBParaSite" id="Minc3s07434g41124"/>
    </source>
</evidence>